<accession>A0A0A9FGP8</accession>
<dbReference type="EMBL" id="GBRH01190453">
    <property type="protein sequence ID" value="JAE07443.1"/>
    <property type="molecule type" value="Transcribed_RNA"/>
</dbReference>
<dbReference type="AlphaFoldDB" id="A0A0A9FGP8"/>
<proteinExistence type="predicted"/>
<reference evidence="1" key="1">
    <citation type="submission" date="2014-09" db="EMBL/GenBank/DDBJ databases">
        <authorList>
            <person name="Magalhaes I.L.F."/>
            <person name="Oliveira U."/>
            <person name="Santos F.R."/>
            <person name="Vidigal T.H.D.A."/>
            <person name="Brescovit A.D."/>
            <person name="Santos A.J."/>
        </authorList>
    </citation>
    <scope>NUCLEOTIDE SEQUENCE</scope>
    <source>
        <tissue evidence="1">Shoot tissue taken approximately 20 cm above the soil surface</tissue>
    </source>
</reference>
<sequence>MQLRMIPDFSVVNWSGTPVYHLTNKRQSYTISIMAHITPVTECKE</sequence>
<name>A0A0A9FGP8_ARUDO</name>
<evidence type="ECO:0000313" key="1">
    <source>
        <dbReference type="EMBL" id="JAE07443.1"/>
    </source>
</evidence>
<organism evidence="1">
    <name type="scientific">Arundo donax</name>
    <name type="common">Giant reed</name>
    <name type="synonym">Donax arundinaceus</name>
    <dbReference type="NCBI Taxonomy" id="35708"/>
    <lineage>
        <taxon>Eukaryota</taxon>
        <taxon>Viridiplantae</taxon>
        <taxon>Streptophyta</taxon>
        <taxon>Embryophyta</taxon>
        <taxon>Tracheophyta</taxon>
        <taxon>Spermatophyta</taxon>
        <taxon>Magnoliopsida</taxon>
        <taxon>Liliopsida</taxon>
        <taxon>Poales</taxon>
        <taxon>Poaceae</taxon>
        <taxon>PACMAD clade</taxon>
        <taxon>Arundinoideae</taxon>
        <taxon>Arundineae</taxon>
        <taxon>Arundo</taxon>
    </lineage>
</organism>
<protein>
    <submittedName>
        <fullName evidence="1">Uncharacterized protein</fullName>
    </submittedName>
</protein>
<reference evidence="1" key="2">
    <citation type="journal article" date="2015" name="Data Brief">
        <title>Shoot transcriptome of the giant reed, Arundo donax.</title>
        <authorList>
            <person name="Barrero R.A."/>
            <person name="Guerrero F.D."/>
            <person name="Moolhuijzen P."/>
            <person name="Goolsby J.A."/>
            <person name="Tidwell J."/>
            <person name="Bellgard S.E."/>
            <person name="Bellgard M.I."/>
        </authorList>
    </citation>
    <scope>NUCLEOTIDE SEQUENCE</scope>
    <source>
        <tissue evidence="1">Shoot tissue taken approximately 20 cm above the soil surface</tissue>
    </source>
</reference>